<dbReference type="Pfam" id="PF00440">
    <property type="entry name" value="TetR_N"/>
    <property type="match status" value="1"/>
</dbReference>
<dbReference type="PANTHER" id="PTHR30328:SF54">
    <property type="entry name" value="HTH-TYPE TRANSCRIPTIONAL REPRESSOR SCO4008"/>
    <property type="match status" value="1"/>
</dbReference>
<dbReference type="PRINTS" id="PR00455">
    <property type="entry name" value="HTHTETR"/>
</dbReference>
<dbReference type="EMBL" id="MTSD02000009">
    <property type="protein sequence ID" value="OOV86107.1"/>
    <property type="molecule type" value="Genomic_DNA"/>
</dbReference>
<organism evidence="5 6">
    <name type="scientific">Oceanospirillum linum</name>
    <dbReference type="NCBI Taxonomy" id="966"/>
    <lineage>
        <taxon>Bacteria</taxon>
        <taxon>Pseudomonadati</taxon>
        <taxon>Pseudomonadota</taxon>
        <taxon>Gammaproteobacteria</taxon>
        <taxon>Oceanospirillales</taxon>
        <taxon>Oceanospirillaceae</taxon>
        <taxon>Oceanospirillum</taxon>
    </lineage>
</organism>
<name>A0A1T1H8R4_OCELI</name>
<feature type="region of interest" description="Disordered" evidence="3">
    <location>
        <begin position="1"/>
        <end position="20"/>
    </location>
</feature>
<protein>
    <recommendedName>
        <fullName evidence="4">HTH tetR-type domain-containing protein</fullName>
    </recommendedName>
</protein>
<sequence>MNAEFKPVPAKKRGRPTSKSARNVRENLIIAARSCFIEKNYQQVTTREIAARAQSTMAMIHYYFGNKEGLFQAMFIETFEPLHQLVLDGVENPPESFSDFFQRYYALMSEYPGFIVVILKCLLFEDGPLEDDFIQQRFREKCRPMEIMLRKMQERGVLNPTLDPKMLHISMLSLMNQPFLMAPNLEVTMGITPDKAFWMELAEHQCNLLENGCLNRQTTA</sequence>
<gene>
    <name evidence="5" type="ORF">BTA35_0215345</name>
</gene>
<dbReference type="PROSITE" id="PS50977">
    <property type="entry name" value="HTH_TETR_2"/>
    <property type="match status" value="1"/>
</dbReference>
<dbReference type="InterPro" id="IPR009057">
    <property type="entry name" value="Homeodomain-like_sf"/>
</dbReference>
<dbReference type="RefSeq" id="WP_078320687.1">
    <property type="nucleotide sequence ID" value="NZ_FXTS01000010.1"/>
</dbReference>
<dbReference type="Proteomes" id="UP000190064">
    <property type="component" value="Unassembled WGS sequence"/>
</dbReference>
<dbReference type="GO" id="GO:0003677">
    <property type="term" value="F:DNA binding"/>
    <property type="evidence" value="ECO:0007669"/>
    <property type="project" value="UniProtKB-UniRule"/>
</dbReference>
<comment type="caution">
    <text evidence="5">The sequence shown here is derived from an EMBL/GenBank/DDBJ whole genome shotgun (WGS) entry which is preliminary data.</text>
</comment>
<evidence type="ECO:0000313" key="5">
    <source>
        <dbReference type="EMBL" id="OOV86107.1"/>
    </source>
</evidence>
<dbReference type="AlphaFoldDB" id="A0A1T1H8R4"/>
<feature type="domain" description="HTH tetR-type" evidence="4">
    <location>
        <begin position="22"/>
        <end position="82"/>
    </location>
</feature>
<dbReference type="SUPFAM" id="SSF46689">
    <property type="entry name" value="Homeodomain-like"/>
    <property type="match status" value="1"/>
</dbReference>
<feature type="DNA-binding region" description="H-T-H motif" evidence="2">
    <location>
        <begin position="45"/>
        <end position="64"/>
    </location>
</feature>
<evidence type="ECO:0000256" key="1">
    <source>
        <dbReference type="ARBA" id="ARBA00023125"/>
    </source>
</evidence>
<keyword evidence="1 2" id="KW-0238">DNA-binding</keyword>
<evidence type="ECO:0000256" key="2">
    <source>
        <dbReference type="PROSITE-ProRule" id="PRU00335"/>
    </source>
</evidence>
<dbReference type="InterPro" id="IPR050109">
    <property type="entry name" value="HTH-type_TetR-like_transc_reg"/>
</dbReference>
<accession>A0A1T1H8R4</accession>
<dbReference type="STRING" id="966.BTA35_0215345"/>
<reference evidence="5" key="1">
    <citation type="submission" date="2017-02" db="EMBL/GenBank/DDBJ databases">
        <title>Draft Genome Sequence of the Salt Water Bacterium Oceanospirillum linum ATCC 11336.</title>
        <authorList>
            <person name="Trachtenberg A.M."/>
            <person name="Carney J.G."/>
            <person name="Linnane J.D."/>
            <person name="Rheaume B.A."/>
            <person name="Pitts N.L."/>
            <person name="Mykles D.L."/>
            <person name="Maclea K.S."/>
        </authorList>
    </citation>
    <scope>NUCLEOTIDE SEQUENCE [LARGE SCALE GENOMIC DNA]</scope>
    <source>
        <strain evidence="5">ATCC 11336</strain>
    </source>
</reference>
<keyword evidence="6" id="KW-1185">Reference proteome</keyword>
<dbReference type="Gene3D" id="1.10.357.10">
    <property type="entry name" value="Tetracycline Repressor, domain 2"/>
    <property type="match status" value="1"/>
</dbReference>
<dbReference type="PANTHER" id="PTHR30328">
    <property type="entry name" value="TRANSCRIPTIONAL REPRESSOR"/>
    <property type="match status" value="1"/>
</dbReference>
<evidence type="ECO:0000313" key="6">
    <source>
        <dbReference type="Proteomes" id="UP000190064"/>
    </source>
</evidence>
<evidence type="ECO:0000259" key="4">
    <source>
        <dbReference type="PROSITE" id="PS50977"/>
    </source>
</evidence>
<dbReference type="InterPro" id="IPR001647">
    <property type="entry name" value="HTH_TetR"/>
</dbReference>
<dbReference type="InterPro" id="IPR036271">
    <property type="entry name" value="Tet_transcr_reg_TetR-rel_C_sf"/>
</dbReference>
<dbReference type="SUPFAM" id="SSF48498">
    <property type="entry name" value="Tetracyclin repressor-like, C-terminal domain"/>
    <property type="match status" value="1"/>
</dbReference>
<proteinExistence type="predicted"/>
<evidence type="ECO:0000256" key="3">
    <source>
        <dbReference type="SAM" id="MobiDB-lite"/>
    </source>
</evidence>